<organism evidence="2 3">
    <name type="scientific">Linum trigynum</name>
    <dbReference type="NCBI Taxonomy" id="586398"/>
    <lineage>
        <taxon>Eukaryota</taxon>
        <taxon>Viridiplantae</taxon>
        <taxon>Streptophyta</taxon>
        <taxon>Embryophyta</taxon>
        <taxon>Tracheophyta</taxon>
        <taxon>Spermatophyta</taxon>
        <taxon>Magnoliopsida</taxon>
        <taxon>eudicotyledons</taxon>
        <taxon>Gunneridae</taxon>
        <taxon>Pentapetalae</taxon>
        <taxon>rosids</taxon>
        <taxon>fabids</taxon>
        <taxon>Malpighiales</taxon>
        <taxon>Linaceae</taxon>
        <taxon>Linum</taxon>
    </lineage>
</organism>
<feature type="region of interest" description="Disordered" evidence="1">
    <location>
        <begin position="87"/>
        <end position="122"/>
    </location>
</feature>
<evidence type="ECO:0000313" key="3">
    <source>
        <dbReference type="Proteomes" id="UP001497516"/>
    </source>
</evidence>
<sequence>MAGQFNTTEFLQTISAQIGTLFQAQFNKIEHQLEQQGQRLDALSANVIQGTPRPLAAEVNNGDAGNNNRELIARIEELEQQLVATDLEQGRHRRGRPPRNGVDYTAGDQIGYSPVSGNSEPSGVLGLGEENHPLLPVRAVHRAAKGRDGHLRVL</sequence>
<dbReference type="AlphaFoldDB" id="A0AAV2GAA1"/>
<dbReference type="EMBL" id="OZ034821">
    <property type="protein sequence ID" value="CAL1407124.1"/>
    <property type="molecule type" value="Genomic_DNA"/>
</dbReference>
<keyword evidence="3" id="KW-1185">Reference proteome</keyword>
<evidence type="ECO:0000256" key="1">
    <source>
        <dbReference type="SAM" id="MobiDB-lite"/>
    </source>
</evidence>
<evidence type="ECO:0000313" key="2">
    <source>
        <dbReference type="EMBL" id="CAL1407124.1"/>
    </source>
</evidence>
<proteinExistence type="predicted"/>
<reference evidence="2 3" key="1">
    <citation type="submission" date="2024-04" db="EMBL/GenBank/DDBJ databases">
        <authorList>
            <person name="Fracassetti M."/>
        </authorList>
    </citation>
    <scope>NUCLEOTIDE SEQUENCE [LARGE SCALE GENOMIC DNA]</scope>
</reference>
<protein>
    <submittedName>
        <fullName evidence="2">Uncharacterized protein</fullName>
    </submittedName>
</protein>
<gene>
    <name evidence="2" type="ORF">LTRI10_LOCUS46811</name>
</gene>
<dbReference type="Proteomes" id="UP001497516">
    <property type="component" value="Chromosome 8"/>
</dbReference>
<name>A0AAV2GAA1_9ROSI</name>
<accession>A0AAV2GAA1</accession>